<evidence type="ECO:0000259" key="2">
    <source>
        <dbReference type="SMART" id="SM00978"/>
    </source>
</evidence>
<feature type="transmembrane region" description="Helical" evidence="1">
    <location>
        <begin position="41"/>
        <end position="61"/>
    </location>
</feature>
<dbReference type="RefSeq" id="WP_345551953.1">
    <property type="nucleotide sequence ID" value="NZ_BAABRT010000022.1"/>
</dbReference>
<organism evidence="3 4">
    <name type="scientific">Microbulbifer aestuariivivens</name>
    <dbReference type="NCBI Taxonomy" id="1908308"/>
    <lineage>
        <taxon>Bacteria</taxon>
        <taxon>Pseudomonadati</taxon>
        <taxon>Pseudomonadota</taxon>
        <taxon>Gammaproteobacteria</taxon>
        <taxon>Cellvibrionales</taxon>
        <taxon>Microbulbiferaceae</taxon>
        <taxon>Microbulbifer</taxon>
    </lineage>
</organism>
<protein>
    <recommendedName>
        <fullName evidence="2">Tim44-like domain-containing protein</fullName>
    </recommendedName>
</protein>
<dbReference type="InterPro" id="IPR007379">
    <property type="entry name" value="Tim44-like_dom"/>
</dbReference>
<evidence type="ECO:0000313" key="3">
    <source>
        <dbReference type="EMBL" id="GAA5525899.1"/>
    </source>
</evidence>
<dbReference type="SMART" id="SM00978">
    <property type="entry name" value="Tim44"/>
    <property type="match status" value="1"/>
</dbReference>
<gene>
    <name evidence="3" type="ORF">Maes01_02472</name>
</gene>
<proteinExistence type="predicted"/>
<keyword evidence="1" id="KW-0812">Transmembrane</keyword>
<dbReference type="Pfam" id="PF04280">
    <property type="entry name" value="Tim44"/>
    <property type="match status" value="1"/>
</dbReference>
<dbReference type="SUPFAM" id="SSF54427">
    <property type="entry name" value="NTF2-like"/>
    <property type="match status" value="1"/>
</dbReference>
<dbReference type="Proteomes" id="UP001408594">
    <property type="component" value="Unassembled WGS sequence"/>
</dbReference>
<name>A0ABP9WS09_9GAMM</name>
<dbReference type="EMBL" id="BAABRT010000022">
    <property type="protein sequence ID" value="GAA5525899.1"/>
    <property type="molecule type" value="Genomic_DNA"/>
</dbReference>
<feature type="domain" description="Tim44-like" evidence="2">
    <location>
        <begin position="70"/>
        <end position="218"/>
    </location>
</feature>
<accession>A0ABP9WS09</accession>
<sequence length="245" mass="28285">MNENRFVIAALIVTSIFLLSEPAFAGPGGKIASAAFETFWGRIALGSLTIIFLPLITYILLREKLSERRARKDLRFMAAHCSQFEWLKIQERVKDCFFRVHSGWEDEDLSGVKEWMTDWYWQNQQLAHLERWKKEGLKNICDVKKITNIKPLLFVHRNHGQEHEDSMVVISIEAKMKDYLEDLRSGKVVEGSKRYKEVGTIWSLTMSNGQWKVSDIEEGSMSLAYAKLVKDLPDIETTVVSDLRA</sequence>
<dbReference type="InterPro" id="IPR032710">
    <property type="entry name" value="NTF2-like_dom_sf"/>
</dbReference>
<evidence type="ECO:0000256" key="1">
    <source>
        <dbReference type="SAM" id="Phobius"/>
    </source>
</evidence>
<comment type="caution">
    <text evidence="3">The sequence shown here is derived from an EMBL/GenBank/DDBJ whole genome shotgun (WGS) entry which is preliminary data.</text>
</comment>
<evidence type="ECO:0000313" key="4">
    <source>
        <dbReference type="Proteomes" id="UP001408594"/>
    </source>
</evidence>
<dbReference type="Gene3D" id="3.10.450.240">
    <property type="match status" value="1"/>
</dbReference>
<keyword evidence="1" id="KW-1133">Transmembrane helix</keyword>
<keyword evidence="1" id="KW-0472">Membrane</keyword>
<keyword evidence="4" id="KW-1185">Reference proteome</keyword>
<reference evidence="3 4" key="1">
    <citation type="submission" date="2024-02" db="EMBL/GenBank/DDBJ databases">
        <title>Microbulbifer aestuariivivens NBRC 112533.</title>
        <authorList>
            <person name="Ichikawa N."/>
            <person name="Katano-Makiyama Y."/>
            <person name="Hidaka K."/>
        </authorList>
    </citation>
    <scope>NUCLEOTIDE SEQUENCE [LARGE SCALE GENOMIC DNA]</scope>
    <source>
        <strain evidence="3 4">NBRC 112533</strain>
    </source>
</reference>